<organism evidence="3 4">
    <name type="scientific">Golovinomyces cichoracearum</name>
    <dbReference type="NCBI Taxonomy" id="62708"/>
    <lineage>
        <taxon>Eukaryota</taxon>
        <taxon>Fungi</taxon>
        <taxon>Dikarya</taxon>
        <taxon>Ascomycota</taxon>
        <taxon>Pezizomycotina</taxon>
        <taxon>Leotiomycetes</taxon>
        <taxon>Erysiphales</taxon>
        <taxon>Erysiphaceae</taxon>
        <taxon>Golovinomyces</taxon>
    </lineage>
</organism>
<evidence type="ECO:0000256" key="1">
    <source>
        <dbReference type="SAM" id="MobiDB-lite"/>
    </source>
</evidence>
<feature type="compositionally biased region" description="Low complexity" evidence="1">
    <location>
        <begin position="194"/>
        <end position="209"/>
    </location>
</feature>
<evidence type="ECO:0000313" key="3">
    <source>
        <dbReference type="EMBL" id="RKF72313.1"/>
    </source>
</evidence>
<protein>
    <submittedName>
        <fullName evidence="3">Putative wasp-interacting protein vrp1p</fullName>
    </submittedName>
</protein>
<dbReference type="GO" id="GO:0003779">
    <property type="term" value="F:actin binding"/>
    <property type="evidence" value="ECO:0007669"/>
    <property type="project" value="InterPro"/>
</dbReference>
<name>A0A420ICQ1_9PEZI</name>
<dbReference type="EMBL" id="MCBS01024868">
    <property type="protein sequence ID" value="RKF72313.1"/>
    <property type="molecule type" value="Genomic_DNA"/>
</dbReference>
<sequence length="362" mass="37773">MPPPPPPPPPLVPSGNLPSRPATQTRGALLSDITKGTRLKKAVTNDRSAPIISKGSGATGGVLPLATAPPVPGSQKSSGILLPPVSEAKQLRSNVERSNWTTNKTLGNNVPLHTGGLFSGGVPKLKKRGGGIDTGAHNESTSASESESFRASTRPQIAATHRVPVEISRQEILSKGPPPPVGKKPPAPLPGPRKPSGLKASPSITSAPTTLPPPPPTSPPRPPANRYSRPHSSSLSQTNTAPTNGLGQSLAVQAAIRAAGQSSTSSSLSLLHNSRPPPPTPQAAKQALGTASFTNSVKASSPQKTNTNRNSELSKRLAIKYDSRWKFRDESMLPKPREFIGGPKKYRAGRGSSIPLDLNDFQ</sequence>
<dbReference type="AlphaFoldDB" id="A0A420ICQ1"/>
<feature type="compositionally biased region" description="Pro residues" evidence="1">
    <location>
        <begin position="1"/>
        <end position="12"/>
    </location>
</feature>
<feature type="compositionally biased region" description="Low complexity" evidence="1">
    <location>
        <begin position="262"/>
        <end position="274"/>
    </location>
</feature>
<dbReference type="Proteomes" id="UP000285326">
    <property type="component" value="Unassembled WGS sequence"/>
</dbReference>
<comment type="caution">
    <text evidence="3">The sequence shown here is derived from an EMBL/GenBank/DDBJ whole genome shotgun (WGS) entry which is preliminary data.</text>
</comment>
<feature type="domain" description="WH2" evidence="2">
    <location>
        <begin position="25"/>
        <end position="42"/>
    </location>
</feature>
<feature type="compositionally biased region" description="Polar residues" evidence="1">
    <location>
        <begin position="137"/>
        <end position="155"/>
    </location>
</feature>
<feature type="region of interest" description="Disordered" evidence="1">
    <location>
        <begin position="49"/>
        <end position="313"/>
    </location>
</feature>
<feature type="compositionally biased region" description="Polar residues" evidence="1">
    <location>
        <begin position="289"/>
        <end position="311"/>
    </location>
</feature>
<feature type="compositionally biased region" description="Polar residues" evidence="1">
    <location>
        <begin position="230"/>
        <end position="251"/>
    </location>
</feature>
<accession>A0A420ICQ1</accession>
<feature type="region of interest" description="Disordered" evidence="1">
    <location>
        <begin position="1"/>
        <end position="34"/>
    </location>
</feature>
<dbReference type="PROSITE" id="PS51082">
    <property type="entry name" value="WH2"/>
    <property type="match status" value="1"/>
</dbReference>
<feature type="compositionally biased region" description="Polar residues" evidence="1">
    <location>
        <begin position="91"/>
        <end position="108"/>
    </location>
</feature>
<gene>
    <name evidence="3" type="ORF">GcM1_248063</name>
</gene>
<evidence type="ECO:0000259" key="2">
    <source>
        <dbReference type="PROSITE" id="PS51082"/>
    </source>
</evidence>
<dbReference type="Pfam" id="PF02205">
    <property type="entry name" value="WH2"/>
    <property type="match status" value="1"/>
</dbReference>
<reference evidence="3 4" key="1">
    <citation type="journal article" date="2018" name="BMC Genomics">
        <title>Comparative genome analyses reveal sequence features reflecting distinct modes of host-adaptation between dicot and monocot powdery mildew.</title>
        <authorList>
            <person name="Wu Y."/>
            <person name="Ma X."/>
            <person name="Pan Z."/>
            <person name="Kale S.D."/>
            <person name="Song Y."/>
            <person name="King H."/>
            <person name="Zhang Q."/>
            <person name="Presley C."/>
            <person name="Deng X."/>
            <person name="Wei C.I."/>
            <person name="Xiao S."/>
        </authorList>
    </citation>
    <scope>NUCLEOTIDE SEQUENCE [LARGE SCALE GENOMIC DNA]</scope>
    <source>
        <strain evidence="3">UMSG1</strain>
    </source>
</reference>
<feature type="region of interest" description="Disordered" evidence="1">
    <location>
        <begin position="342"/>
        <end position="362"/>
    </location>
</feature>
<proteinExistence type="predicted"/>
<evidence type="ECO:0000313" key="4">
    <source>
        <dbReference type="Proteomes" id="UP000285326"/>
    </source>
</evidence>
<dbReference type="InterPro" id="IPR003124">
    <property type="entry name" value="WH2_dom"/>
</dbReference>
<feature type="compositionally biased region" description="Pro residues" evidence="1">
    <location>
        <begin position="210"/>
        <end position="223"/>
    </location>
</feature>
<feature type="compositionally biased region" description="Pro residues" evidence="1">
    <location>
        <begin position="176"/>
        <end position="193"/>
    </location>
</feature>